<dbReference type="InterPro" id="IPR036901">
    <property type="entry name" value="Asp/Orn_carbamoylTrfase_sf"/>
</dbReference>
<dbReference type="PANTHER" id="PTHR45753:SF6">
    <property type="entry name" value="ASPARTATE CARBAMOYLTRANSFERASE"/>
    <property type="match status" value="1"/>
</dbReference>
<evidence type="ECO:0000256" key="4">
    <source>
        <dbReference type="ARBA" id="ARBA00022975"/>
    </source>
</evidence>
<comment type="pathway">
    <text evidence="1 7">Pyrimidine metabolism; UMP biosynthesis via de novo pathway; (S)-dihydroorotate from bicarbonate: step 2/3.</text>
</comment>
<dbReference type="Pfam" id="PF00185">
    <property type="entry name" value="OTCace"/>
    <property type="match status" value="1"/>
</dbReference>
<sequence>MRIMFTITELSTERINSILTEALAFANGKTAKIEGEIFCSNLFFEDSTRTKTSFDIAERKLGLQVVPFDASHSSVNKGESLYDTVKTIQSLGVNLVVIRDKKDRYFEELKNISIPVINGGDGTGNHPSQCMLDLMTIFQEFGKFEGLKIGIVGDVKHSRVANSNAEALRRLGAKVYFSGPEDWFDEGALINGTYLPVDQLIAEVDVLMLLRIQHERHDAKMSYTASEYHRKYGLTKEREKAMKNGAIIMHPAPINRGVEIDTDLVECERSRIFKQMQNGVFARMAILKEALEKEGYTFKEL</sequence>
<organism evidence="10 11">
    <name type="scientific">Chryseobacterium endalhagicum</name>
    <dbReference type="NCBI Taxonomy" id="2797638"/>
    <lineage>
        <taxon>Bacteria</taxon>
        <taxon>Pseudomonadati</taxon>
        <taxon>Bacteroidota</taxon>
        <taxon>Flavobacteriia</taxon>
        <taxon>Flavobacteriales</taxon>
        <taxon>Weeksellaceae</taxon>
        <taxon>Chryseobacterium group</taxon>
        <taxon>Chryseobacterium</taxon>
    </lineage>
</organism>
<feature type="binding site" evidence="7">
    <location>
        <position position="253"/>
    </location>
    <ligand>
        <name>carbamoyl phosphate</name>
        <dbReference type="ChEBI" id="CHEBI:58228"/>
    </ligand>
</feature>
<dbReference type="GO" id="GO:0004070">
    <property type="term" value="F:aspartate carbamoyltransferase activity"/>
    <property type="evidence" value="ECO:0007669"/>
    <property type="project" value="UniProtKB-EC"/>
</dbReference>
<evidence type="ECO:0000259" key="8">
    <source>
        <dbReference type="Pfam" id="PF00185"/>
    </source>
</evidence>
<keyword evidence="4 7" id="KW-0665">Pyrimidine biosynthesis</keyword>
<comment type="caution">
    <text evidence="10">The sequence shown here is derived from an EMBL/GenBank/DDBJ whole genome shotgun (WGS) entry which is preliminary data.</text>
</comment>
<evidence type="ECO:0000256" key="5">
    <source>
        <dbReference type="ARBA" id="ARBA00043884"/>
    </source>
</evidence>
<dbReference type="InterPro" id="IPR006131">
    <property type="entry name" value="Asp_carbamoyltransf_Asp/Orn-bd"/>
</dbReference>
<feature type="domain" description="Aspartate/ornithine carbamoyltransferase carbamoyl-P binding" evidence="9">
    <location>
        <begin position="4"/>
        <end position="137"/>
    </location>
</feature>
<dbReference type="PRINTS" id="PR00101">
    <property type="entry name" value="ATCASE"/>
</dbReference>
<evidence type="ECO:0000256" key="7">
    <source>
        <dbReference type="HAMAP-Rule" id="MF_00001"/>
    </source>
</evidence>
<evidence type="ECO:0000256" key="1">
    <source>
        <dbReference type="ARBA" id="ARBA00004852"/>
    </source>
</evidence>
<dbReference type="EC" id="2.1.3.2" evidence="7"/>
<dbReference type="HAMAP" id="MF_00001">
    <property type="entry name" value="Asp_carb_tr"/>
    <property type="match status" value="1"/>
</dbReference>
<feature type="binding site" evidence="7">
    <location>
        <position position="211"/>
    </location>
    <ligand>
        <name>L-aspartate</name>
        <dbReference type="ChEBI" id="CHEBI:29991"/>
    </ligand>
</feature>
<feature type="binding site" evidence="7">
    <location>
        <position position="99"/>
    </location>
    <ligand>
        <name>carbamoyl phosphate</name>
        <dbReference type="ChEBI" id="CHEBI:58228"/>
    </ligand>
</feature>
<dbReference type="Gene3D" id="3.40.50.1370">
    <property type="entry name" value="Aspartate/ornithine carbamoyltransferase"/>
    <property type="match status" value="2"/>
</dbReference>
<name>A0ABS1QJ02_9FLAO</name>
<feature type="binding site" evidence="7">
    <location>
        <position position="77"/>
    </location>
    <ligand>
        <name>L-aspartate</name>
        <dbReference type="ChEBI" id="CHEBI:29991"/>
    </ligand>
</feature>
<dbReference type="Pfam" id="PF02729">
    <property type="entry name" value="OTCace_N"/>
    <property type="match status" value="1"/>
</dbReference>
<evidence type="ECO:0000256" key="3">
    <source>
        <dbReference type="ARBA" id="ARBA00022679"/>
    </source>
</evidence>
<evidence type="ECO:0000256" key="6">
    <source>
        <dbReference type="ARBA" id="ARBA00048859"/>
    </source>
</evidence>
<dbReference type="InterPro" id="IPR006132">
    <property type="entry name" value="Asp/Orn_carbamoyltranf_P-bd"/>
</dbReference>
<evidence type="ECO:0000313" key="10">
    <source>
        <dbReference type="EMBL" id="MBL1222588.1"/>
    </source>
</evidence>
<dbReference type="PROSITE" id="PS00097">
    <property type="entry name" value="CARBAMOYLTRANSFERASE"/>
    <property type="match status" value="1"/>
</dbReference>
<comment type="similarity">
    <text evidence="2 7">Belongs to the aspartate/ornithine carbamoyltransferase superfamily. ATCase family.</text>
</comment>
<reference evidence="10 11" key="1">
    <citation type="submission" date="2020-12" db="EMBL/GenBank/DDBJ databases">
        <title>Chryseobacterium endoalhailicus sp. nov., isolated from seed of leguminous plant.</title>
        <authorList>
            <person name="Zhang X."/>
        </authorList>
    </citation>
    <scope>NUCLEOTIDE SEQUENCE [LARGE SCALE GENOMIC DNA]</scope>
    <source>
        <strain evidence="10 11">L7</strain>
    </source>
</reference>
<dbReference type="InterPro" id="IPR006130">
    <property type="entry name" value="Asp/Orn_carbamoylTrfase"/>
</dbReference>
<dbReference type="PRINTS" id="PR00100">
    <property type="entry name" value="AOTCASE"/>
</dbReference>
<dbReference type="PANTHER" id="PTHR45753">
    <property type="entry name" value="ORNITHINE CARBAMOYLTRANSFERASE, MITOCHONDRIAL"/>
    <property type="match status" value="1"/>
</dbReference>
<proteinExistence type="inferred from homology"/>
<evidence type="ECO:0000256" key="2">
    <source>
        <dbReference type="ARBA" id="ARBA00008896"/>
    </source>
</evidence>
<keyword evidence="3 7" id="KW-0808">Transferase</keyword>
<accession>A0ABS1QJ02</accession>
<feature type="binding site" evidence="7">
    <location>
        <position position="252"/>
    </location>
    <ligand>
        <name>carbamoyl phosphate</name>
        <dbReference type="ChEBI" id="CHEBI:58228"/>
    </ligand>
</feature>
<comment type="subunit">
    <text evidence="7">Heterododecamer (2C3:3R2) of six catalytic PyrB chains organized as two trimers (C3), and six regulatory PyrI chains organized as three dimers (R2).</text>
</comment>
<dbReference type="EMBL" id="JAELVM010000003">
    <property type="protein sequence ID" value="MBL1222588.1"/>
    <property type="molecule type" value="Genomic_DNA"/>
</dbReference>
<feature type="domain" description="Aspartate/ornithine carbamoyltransferase Asp/Orn-binding" evidence="8">
    <location>
        <begin position="145"/>
        <end position="288"/>
    </location>
</feature>
<feature type="binding site" evidence="7">
    <location>
        <position position="159"/>
    </location>
    <ligand>
        <name>L-aspartate</name>
        <dbReference type="ChEBI" id="CHEBI:29991"/>
    </ligand>
</feature>
<dbReference type="Proteomes" id="UP000661696">
    <property type="component" value="Unassembled WGS sequence"/>
</dbReference>
<evidence type="ECO:0000313" key="11">
    <source>
        <dbReference type="Proteomes" id="UP000661696"/>
    </source>
</evidence>
<keyword evidence="11" id="KW-1185">Reference proteome</keyword>
<feature type="binding site" evidence="7">
    <location>
        <position position="126"/>
    </location>
    <ligand>
        <name>carbamoyl phosphate</name>
        <dbReference type="ChEBI" id="CHEBI:58228"/>
    </ligand>
</feature>
<feature type="binding site" evidence="7">
    <location>
        <position position="49"/>
    </location>
    <ligand>
        <name>carbamoyl phosphate</name>
        <dbReference type="ChEBI" id="CHEBI:58228"/>
    </ligand>
</feature>
<feature type="binding site" evidence="7">
    <location>
        <position position="50"/>
    </location>
    <ligand>
        <name>carbamoyl phosphate</name>
        <dbReference type="ChEBI" id="CHEBI:58228"/>
    </ligand>
</feature>
<evidence type="ECO:0000259" key="9">
    <source>
        <dbReference type="Pfam" id="PF02729"/>
    </source>
</evidence>
<gene>
    <name evidence="7" type="primary">pyrB</name>
    <name evidence="10" type="ORF">JET18_17175</name>
</gene>
<feature type="binding site" evidence="7">
    <location>
        <position position="129"/>
    </location>
    <ligand>
        <name>carbamoyl phosphate</name>
        <dbReference type="ChEBI" id="CHEBI:58228"/>
    </ligand>
</feature>
<comment type="function">
    <text evidence="5 7">Catalyzes the condensation of carbamoyl phosphate and aspartate to form carbamoyl aspartate and inorganic phosphate, the committed step in the de novo pyrimidine nucleotide biosynthesis pathway.</text>
</comment>
<dbReference type="SUPFAM" id="SSF53671">
    <property type="entry name" value="Aspartate/ornithine carbamoyltransferase"/>
    <property type="match status" value="1"/>
</dbReference>
<protein>
    <recommendedName>
        <fullName evidence="7">Aspartate carbamoyltransferase</fullName>
        <ecNumber evidence="7">2.1.3.2</ecNumber>
    </recommendedName>
    <alternativeName>
        <fullName evidence="7">Aspartate transcarbamylase</fullName>
        <shortName evidence="7">ATCase</shortName>
    </alternativeName>
</protein>
<dbReference type="InterPro" id="IPR002082">
    <property type="entry name" value="Asp_carbamoyltransf"/>
</dbReference>
<comment type="catalytic activity">
    <reaction evidence="6 7">
        <text>carbamoyl phosphate + L-aspartate = N-carbamoyl-L-aspartate + phosphate + H(+)</text>
        <dbReference type="Rhea" id="RHEA:20013"/>
        <dbReference type="ChEBI" id="CHEBI:15378"/>
        <dbReference type="ChEBI" id="CHEBI:29991"/>
        <dbReference type="ChEBI" id="CHEBI:32814"/>
        <dbReference type="ChEBI" id="CHEBI:43474"/>
        <dbReference type="ChEBI" id="CHEBI:58228"/>
        <dbReference type="EC" id="2.1.3.2"/>
    </reaction>
</comment>